<gene>
    <name evidence="5" type="ORF">PV09_08579</name>
</gene>
<dbReference type="AlphaFoldDB" id="A0A0D2AL38"/>
<dbReference type="EMBL" id="KN847571">
    <property type="protein sequence ID" value="KIV99773.1"/>
    <property type="molecule type" value="Genomic_DNA"/>
</dbReference>
<dbReference type="SUPFAM" id="SSF56601">
    <property type="entry name" value="beta-lactamase/transpeptidase-like"/>
    <property type="match status" value="1"/>
</dbReference>
<dbReference type="RefSeq" id="XP_016209643.1">
    <property type="nucleotide sequence ID" value="XM_016362501.1"/>
</dbReference>
<dbReference type="VEuPathDB" id="FungiDB:PV09_08579"/>
<dbReference type="OrthoDB" id="552049at2759"/>
<dbReference type="InterPro" id="IPR050491">
    <property type="entry name" value="AmpC-like"/>
</dbReference>
<dbReference type="InterPro" id="IPR001466">
    <property type="entry name" value="Beta-lactam-related"/>
</dbReference>
<feature type="chain" id="PRO_5002238417" description="Beta-lactamase-related domain-containing protein" evidence="2">
    <location>
        <begin position="17"/>
        <end position="542"/>
    </location>
</feature>
<dbReference type="Pfam" id="PF00144">
    <property type="entry name" value="Beta-lactamase"/>
    <property type="match status" value="1"/>
</dbReference>
<dbReference type="GeneID" id="27316552"/>
<dbReference type="Pfam" id="PF11954">
    <property type="entry name" value="DUF3471"/>
    <property type="match status" value="1"/>
</dbReference>
<evidence type="ECO:0000313" key="6">
    <source>
        <dbReference type="Proteomes" id="UP000053259"/>
    </source>
</evidence>
<evidence type="ECO:0000259" key="4">
    <source>
        <dbReference type="Pfam" id="PF11954"/>
    </source>
</evidence>
<evidence type="ECO:0000259" key="3">
    <source>
        <dbReference type="Pfam" id="PF00144"/>
    </source>
</evidence>
<keyword evidence="2" id="KW-0732">Signal</keyword>
<dbReference type="InParanoid" id="A0A0D2AL38"/>
<feature type="signal peptide" evidence="2">
    <location>
        <begin position="1"/>
        <end position="16"/>
    </location>
</feature>
<feature type="domain" description="Beta-lactamase-related" evidence="3">
    <location>
        <begin position="38"/>
        <end position="362"/>
    </location>
</feature>
<sequence length="542" mass="60670">MKCFSLLYLAIPVVHGLPRVQTPLGYPTSREFPFDQSFDKIAEKALKDYQVPGFSVSIVDCQDTHAKGYGIARFPSTKATADTLYFTASTTKSFTAASILKLIEEYEKTPYQLSLRTKIIDIVPWKLQDDYVTTHATLEDALSHRTGLPRHDMSYGGPNFTIDDLLRSLPHLPLTREIRQEFQYCNIMFVILTRVIEKLSGTSIAQFFKNNIWQPLGMNNTFMNVEEAKMTGLLADGHWFNNDTGSFDVYPTIDPLFVAGAGGAISSVTDYAKYLRAMLNDDLSILSAASYRELRTGRIVTPSLPLGMDQGPAAYSLGWFVSVYEGYELIQHTGGVPGFATLMLYVPELDWAVSVMANAAEGGSVLLFRIGLELLGRRIKLRHVPDVDGLWRNASRIRLDIMKNLRAVAFPDAPPPDRAVRHALPLAAYTGVYQHPAYQRINITLAPAPTYVGVPVPSTGDDGRILHADVQNRTWPHVLDFEHVNAEHFLVRTHYLKDAKNFDLETEAMRAEFEVGSDSTVSRMGLGYEAMMGKDLIWFERV</sequence>
<reference evidence="5 6" key="1">
    <citation type="submission" date="2015-01" db="EMBL/GenBank/DDBJ databases">
        <title>The Genome Sequence of Ochroconis gallopava CBS43764.</title>
        <authorList>
            <consortium name="The Broad Institute Genomics Platform"/>
            <person name="Cuomo C."/>
            <person name="de Hoog S."/>
            <person name="Gorbushina A."/>
            <person name="Stielow B."/>
            <person name="Teixiera M."/>
            <person name="Abouelleil A."/>
            <person name="Chapman S.B."/>
            <person name="Priest M."/>
            <person name="Young S.K."/>
            <person name="Wortman J."/>
            <person name="Nusbaum C."/>
            <person name="Birren B."/>
        </authorList>
    </citation>
    <scope>NUCLEOTIDE SEQUENCE [LARGE SCALE GENOMIC DNA]</scope>
    <source>
        <strain evidence="5 6">CBS 43764</strain>
    </source>
</reference>
<evidence type="ECO:0000313" key="5">
    <source>
        <dbReference type="EMBL" id="KIV99773.1"/>
    </source>
</evidence>
<accession>A0A0D2AL38</accession>
<name>A0A0D2AL38_9PEZI</name>
<dbReference type="InterPro" id="IPR012338">
    <property type="entry name" value="Beta-lactam/transpept-like"/>
</dbReference>
<comment type="similarity">
    <text evidence="1">Belongs to the peptidase S12 family.</text>
</comment>
<protein>
    <recommendedName>
        <fullName evidence="7">Beta-lactamase-related domain-containing protein</fullName>
    </recommendedName>
</protein>
<dbReference type="HOGENOM" id="CLU_020027_14_1_1"/>
<evidence type="ECO:0008006" key="7">
    <source>
        <dbReference type="Google" id="ProtNLM"/>
    </source>
</evidence>
<dbReference type="InterPro" id="IPR021860">
    <property type="entry name" value="Peptidase_S12_Pab87-rel_C"/>
</dbReference>
<dbReference type="PANTHER" id="PTHR46825:SF15">
    <property type="entry name" value="BETA-LACTAMASE-RELATED DOMAIN-CONTAINING PROTEIN"/>
    <property type="match status" value="1"/>
</dbReference>
<dbReference type="STRING" id="253628.A0A0D2AL38"/>
<organism evidence="5 6">
    <name type="scientific">Verruconis gallopava</name>
    <dbReference type="NCBI Taxonomy" id="253628"/>
    <lineage>
        <taxon>Eukaryota</taxon>
        <taxon>Fungi</taxon>
        <taxon>Dikarya</taxon>
        <taxon>Ascomycota</taxon>
        <taxon>Pezizomycotina</taxon>
        <taxon>Dothideomycetes</taxon>
        <taxon>Pleosporomycetidae</taxon>
        <taxon>Venturiales</taxon>
        <taxon>Sympoventuriaceae</taxon>
        <taxon>Verruconis</taxon>
    </lineage>
</organism>
<dbReference type="PANTHER" id="PTHR46825">
    <property type="entry name" value="D-ALANYL-D-ALANINE-CARBOXYPEPTIDASE/ENDOPEPTIDASE AMPH"/>
    <property type="match status" value="1"/>
</dbReference>
<dbReference type="Proteomes" id="UP000053259">
    <property type="component" value="Unassembled WGS sequence"/>
</dbReference>
<feature type="domain" description="Peptidase S12 Pab87-related C-terminal" evidence="4">
    <location>
        <begin position="421"/>
        <end position="541"/>
    </location>
</feature>
<evidence type="ECO:0000256" key="1">
    <source>
        <dbReference type="ARBA" id="ARBA00038215"/>
    </source>
</evidence>
<proteinExistence type="inferred from homology"/>
<evidence type="ECO:0000256" key="2">
    <source>
        <dbReference type="SAM" id="SignalP"/>
    </source>
</evidence>
<dbReference type="Gene3D" id="3.40.710.10">
    <property type="entry name" value="DD-peptidase/beta-lactamase superfamily"/>
    <property type="match status" value="1"/>
</dbReference>
<keyword evidence="6" id="KW-1185">Reference proteome</keyword>